<keyword evidence="16 17" id="KW-0170">Cobalt</keyword>
<evidence type="ECO:0000256" key="1">
    <source>
        <dbReference type="ARBA" id="ARBA00001393"/>
    </source>
</evidence>
<dbReference type="HAMAP" id="MF_00110">
    <property type="entry name" value="DHQ_synthase"/>
    <property type="match status" value="1"/>
</dbReference>
<dbReference type="InterPro" id="IPR016037">
    <property type="entry name" value="DHQ_synth_AroB"/>
</dbReference>
<dbReference type="Proteomes" id="UP000054314">
    <property type="component" value="Unassembled WGS sequence"/>
</dbReference>
<comment type="cofactor">
    <cofactor evidence="2 17">
        <name>NAD(+)</name>
        <dbReference type="ChEBI" id="CHEBI:57540"/>
    </cofactor>
</comment>
<evidence type="ECO:0000256" key="8">
    <source>
        <dbReference type="ARBA" id="ARBA00022490"/>
    </source>
</evidence>
<keyword evidence="8 17" id="KW-0963">Cytoplasm</keyword>
<dbReference type="PANTHER" id="PTHR43622">
    <property type="entry name" value="3-DEHYDROQUINATE SYNTHASE"/>
    <property type="match status" value="1"/>
</dbReference>
<dbReference type="UniPathway" id="UPA00053">
    <property type="reaction ID" value="UER00085"/>
</dbReference>
<dbReference type="NCBIfam" id="TIGR01357">
    <property type="entry name" value="aroB"/>
    <property type="match status" value="1"/>
</dbReference>
<evidence type="ECO:0000256" key="17">
    <source>
        <dbReference type="HAMAP-Rule" id="MF_00110"/>
    </source>
</evidence>
<comment type="caution">
    <text evidence="20">The sequence shown here is derived from an EMBL/GenBank/DDBJ whole genome shotgun (WGS) entry which is preliminary data.</text>
</comment>
<accession>A0A0A0C2R5</accession>
<evidence type="ECO:0000256" key="3">
    <source>
        <dbReference type="ARBA" id="ARBA00004496"/>
    </source>
</evidence>
<evidence type="ECO:0000256" key="5">
    <source>
        <dbReference type="ARBA" id="ARBA00005412"/>
    </source>
</evidence>
<sequence length="378" mass="40496">MPADTPQAPTVVHVTGDHPYDVVIGEQLLAELPPLIGDAAKVLVIHPGALTATAEAVRDDLTTHGYQVVLAQVPEAEESKTAEVASFCWQVLGQSEFTRTDAVLGLGGGATTDLAGFVAATWLRGVKVVHVPTTLLAMVDAAVGGKTGINTPEGKNLVGAFHPPAGVLCDLRTLQTLPAHDRTAGLAEVVKCGFIADERILELVETHADALTAPELTDRALTVLRELVERSVQVKADVVGKDLRESGLREILNYGHTFGHAVEQVERYRWRHGAAVAVGMVYVAELARLAGRLDDDTVTRHRDVLTRLGLPTTYRGDRWDQLHTAMRRDKKTRGDLLRFVVLDGTGRPGRLEGPDPALLAAAYAEVSTDPTPGIGIDL</sequence>
<dbReference type="CDD" id="cd08195">
    <property type="entry name" value="DHQS"/>
    <property type="match status" value="1"/>
</dbReference>
<dbReference type="GO" id="GO:0008652">
    <property type="term" value="P:amino acid biosynthetic process"/>
    <property type="evidence" value="ECO:0007669"/>
    <property type="project" value="UniProtKB-KW"/>
</dbReference>
<dbReference type="RefSeq" id="WP_035057000.1">
    <property type="nucleotide sequence ID" value="NZ_AXCZ01000008.1"/>
</dbReference>
<comment type="cofactor">
    <cofactor evidence="17">
        <name>Co(2+)</name>
        <dbReference type="ChEBI" id="CHEBI:48828"/>
    </cofactor>
    <cofactor evidence="17">
        <name>Zn(2+)</name>
        <dbReference type="ChEBI" id="CHEBI:29105"/>
    </cofactor>
    <text evidence="17">Binds 1 divalent metal cation per subunit. Can use either Co(2+) or Zn(2+).</text>
</comment>
<dbReference type="Gene3D" id="1.20.1090.10">
    <property type="entry name" value="Dehydroquinate synthase-like - alpha domain"/>
    <property type="match status" value="1"/>
</dbReference>
<dbReference type="InterPro" id="IPR030963">
    <property type="entry name" value="DHQ_synth_fam"/>
</dbReference>
<evidence type="ECO:0000256" key="16">
    <source>
        <dbReference type="ARBA" id="ARBA00023285"/>
    </source>
</evidence>
<evidence type="ECO:0000256" key="12">
    <source>
        <dbReference type="ARBA" id="ARBA00022833"/>
    </source>
</evidence>
<evidence type="ECO:0000259" key="19">
    <source>
        <dbReference type="Pfam" id="PF24621"/>
    </source>
</evidence>
<evidence type="ECO:0000256" key="2">
    <source>
        <dbReference type="ARBA" id="ARBA00001911"/>
    </source>
</evidence>
<evidence type="ECO:0000313" key="21">
    <source>
        <dbReference type="Proteomes" id="UP000054314"/>
    </source>
</evidence>
<dbReference type="AlphaFoldDB" id="A0A0A0C2R5"/>
<dbReference type="GO" id="GO:0005737">
    <property type="term" value="C:cytoplasm"/>
    <property type="evidence" value="ECO:0007669"/>
    <property type="project" value="UniProtKB-SubCell"/>
</dbReference>
<reference evidence="20 21" key="1">
    <citation type="submission" date="2013-08" db="EMBL/GenBank/DDBJ databases">
        <title>Genome sequencing of Cellulomonas bogoriensis 69B4.</title>
        <authorList>
            <person name="Chen F."/>
            <person name="Li Y."/>
            <person name="Wang G."/>
        </authorList>
    </citation>
    <scope>NUCLEOTIDE SEQUENCE [LARGE SCALE GENOMIC DNA]</scope>
    <source>
        <strain evidence="20 21">69B4</strain>
    </source>
</reference>
<evidence type="ECO:0000256" key="13">
    <source>
        <dbReference type="ARBA" id="ARBA00023027"/>
    </source>
</evidence>
<keyword evidence="21" id="KW-1185">Reference proteome</keyword>
<evidence type="ECO:0000256" key="10">
    <source>
        <dbReference type="ARBA" id="ARBA00022723"/>
    </source>
</evidence>
<keyword evidence="11 17" id="KW-0547">Nucleotide-binding</keyword>
<dbReference type="GO" id="GO:0003856">
    <property type="term" value="F:3-dehydroquinate synthase activity"/>
    <property type="evidence" value="ECO:0007669"/>
    <property type="project" value="UniProtKB-UniRule"/>
</dbReference>
<dbReference type="InterPro" id="IPR056179">
    <property type="entry name" value="DHQS_C"/>
</dbReference>
<evidence type="ECO:0000256" key="7">
    <source>
        <dbReference type="ARBA" id="ARBA00017684"/>
    </source>
</evidence>
<evidence type="ECO:0000256" key="14">
    <source>
        <dbReference type="ARBA" id="ARBA00023141"/>
    </source>
</evidence>
<dbReference type="Pfam" id="PF01761">
    <property type="entry name" value="DHQ_synthase"/>
    <property type="match status" value="1"/>
</dbReference>
<dbReference type="OrthoDB" id="9806583at2"/>
<evidence type="ECO:0000256" key="6">
    <source>
        <dbReference type="ARBA" id="ARBA00013031"/>
    </source>
</evidence>
<gene>
    <name evidence="17" type="primary">aroB</name>
    <name evidence="20" type="ORF">N869_00700</name>
</gene>
<comment type="function">
    <text evidence="17">Catalyzes the conversion of 3-deoxy-D-arabino-heptulosonate 7-phosphate (DAHP) to dehydroquinate (DHQ).</text>
</comment>
<protein>
    <recommendedName>
        <fullName evidence="7 17">3-dehydroquinate synthase</fullName>
        <shortName evidence="17">DHQS</shortName>
        <ecNumber evidence="6 17">4.2.3.4</ecNumber>
    </recommendedName>
</protein>
<dbReference type="Pfam" id="PF24621">
    <property type="entry name" value="DHQS_C"/>
    <property type="match status" value="1"/>
</dbReference>
<evidence type="ECO:0000259" key="18">
    <source>
        <dbReference type="Pfam" id="PF01761"/>
    </source>
</evidence>
<evidence type="ECO:0000256" key="15">
    <source>
        <dbReference type="ARBA" id="ARBA00023239"/>
    </source>
</evidence>
<feature type="binding site" evidence="17">
    <location>
        <position position="188"/>
    </location>
    <ligand>
        <name>Zn(2+)</name>
        <dbReference type="ChEBI" id="CHEBI:29105"/>
    </ligand>
</feature>
<name>A0A0A0C2R5_9CELL</name>
<feature type="binding site" evidence="17">
    <location>
        <begin position="173"/>
        <end position="176"/>
    </location>
    <ligand>
        <name>NAD(+)</name>
        <dbReference type="ChEBI" id="CHEBI:57540"/>
    </ligand>
</feature>
<evidence type="ECO:0000313" key="20">
    <source>
        <dbReference type="EMBL" id="KGM14252.1"/>
    </source>
</evidence>
<keyword evidence="15 17" id="KW-0456">Lyase</keyword>
<dbReference type="PIRSF" id="PIRSF001455">
    <property type="entry name" value="DHQ_synth"/>
    <property type="match status" value="1"/>
</dbReference>
<evidence type="ECO:0000256" key="9">
    <source>
        <dbReference type="ARBA" id="ARBA00022605"/>
    </source>
</evidence>
<feature type="binding site" evidence="17">
    <location>
        <begin position="109"/>
        <end position="113"/>
    </location>
    <ligand>
        <name>NAD(+)</name>
        <dbReference type="ChEBI" id="CHEBI:57540"/>
    </ligand>
</feature>
<feature type="binding site" evidence="17">
    <location>
        <position position="272"/>
    </location>
    <ligand>
        <name>Zn(2+)</name>
        <dbReference type="ChEBI" id="CHEBI:29105"/>
    </ligand>
</feature>
<dbReference type="EC" id="4.2.3.4" evidence="6 17"/>
<dbReference type="Gene3D" id="3.40.50.1970">
    <property type="match status" value="1"/>
</dbReference>
<feature type="binding site" evidence="17">
    <location>
        <position position="256"/>
    </location>
    <ligand>
        <name>Zn(2+)</name>
        <dbReference type="ChEBI" id="CHEBI:29105"/>
    </ligand>
</feature>
<keyword evidence="9 17" id="KW-0028">Amino-acid biosynthesis</keyword>
<evidence type="ECO:0000256" key="11">
    <source>
        <dbReference type="ARBA" id="ARBA00022741"/>
    </source>
</evidence>
<dbReference type="GO" id="GO:0046872">
    <property type="term" value="F:metal ion binding"/>
    <property type="evidence" value="ECO:0007669"/>
    <property type="project" value="UniProtKB-KW"/>
</dbReference>
<dbReference type="SUPFAM" id="SSF56796">
    <property type="entry name" value="Dehydroquinate synthase-like"/>
    <property type="match status" value="1"/>
</dbReference>
<dbReference type="PANTHER" id="PTHR43622:SF7">
    <property type="entry name" value="3-DEHYDROQUINATE SYNTHASE, CHLOROPLASTIC"/>
    <property type="match status" value="1"/>
</dbReference>
<feature type="binding site" evidence="17">
    <location>
        <begin position="75"/>
        <end position="80"/>
    </location>
    <ligand>
        <name>NAD(+)</name>
        <dbReference type="ChEBI" id="CHEBI:57540"/>
    </ligand>
</feature>
<evidence type="ECO:0000256" key="4">
    <source>
        <dbReference type="ARBA" id="ARBA00004661"/>
    </source>
</evidence>
<organism evidence="20 21">
    <name type="scientific">Cellulomonas bogoriensis 69B4 = DSM 16987</name>
    <dbReference type="NCBI Taxonomy" id="1386082"/>
    <lineage>
        <taxon>Bacteria</taxon>
        <taxon>Bacillati</taxon>
        <taxon>Actinomycetota</taxon>
        <taxon>Actinomycetes</taxon>
        <taxon>Micrococcales</taxon>
        <taxon>Cellulomonadaceae</taxon>
        <taxon>Cellulomonas</taxon>
    </lineage>
</organism>
<comment type="pathway">
    <text evidence="4 17">Metabolic intermediate biosynthesis; chorismate biosynthesis; chorismate from D-erythrose 4-phosphate and phosphoenolpyruvate: step 2/7.</text>
</comment>
<keyword evidence="12 17" id="KW-0862">Zinc</keyword>
<comment type="subcellular location">
    <subcellularLocation>
        <location evidence="3 17">Cytoplasm</location>
    </subcellularLocation>
</comment>
<keyword evidence="13 17" id="KW-0520">NAD</keyword>
<dbReference type="FunFam" id="3.40.50.1970:FF:000012">
    <property type="entry name" value="3-dehydroquinate synthase"/>
    <property type="match status" value="1"/>
</dbReference>
<feature type="binding site" evidence="17">
    <location>
        <position position="155"/>
    </location>
    <ligand>
        <name>NAD(+)</name>
        <dbReference type="ChEBI" id="CHEBI:57540"/>
    </ligand>
</feature>
<keyword evidence="14 17" id="KW-0057">Aromatic amino acid biosynthesis</keyword>
<feature type="domain" description="3-dehydroquinate synthase C-terminal" evidence="19">
    <location>
        <begin position="185"/>
        <end position="332"/>
    </location>
</feature>
<feature type="binding site" evidence="17">
    <location>
        <begin position="133"/>
        <end position="134"/>
    </location>
    <ligand>
        <name>NAD(+)</name>
        <dbReference type="ChEBI" id="CHEBI:57540"/>
    </ligand>
</feature>
<feature type="domain" description="3-dehydroquinate synthase N-terminal" evidence="18">
    <location>
        <begin position="72"/>
        <end position="181"/>
    </location>
</feature>
<dbReference type="InterPro" id="IPR050071">
    <property type="entry name" value="Dehydroquinate_synthase"/>
</dbReference>
<keyword evidence="10 17" id="KW-0479">Metal-binding</keyword>
<feature type="binding site" evidence="17">
    <location>
        <position position="146"/>
    </location>
    <ligand>
        <name>NAD(+)</name>
        <dbReference type="ChEBI" id="CHEBI:57540"/>
    </ligand>
</feature>
<dbReference type="EMBL" id="AXCZ01000008">
    <property type="protein sequence ID" value="KGM14252.1"/>
    <property type="molecule type" value="Genomic_DNA"/>
</dbReference>
<proteinExistence type="inferred from homology"/>
<comment type="catalytic activity">
    <reaction evidence="1 17">
        <text>7-phospho-2-dehydro-3-deoxy-D-arabino-heptonate = 3-dehydroquinate + phosphate</text>
        <dbReference type="Rhea" id="RHEA:21968"/>
        <dbReference type="ChEBI" id="CHEBI:32364"/>
        <dbReference type="ChEBI" id="CHEBI:43474"/>
        <dbReference type="ChEBI" id="CHEBI:58394"/>
        <dbReference type="EC" id="4.2.3.4"/>
    </reaction>
</comment>
<dbReference type="GO" id="GO:0009423">
    <property type="term" value="P:chorismate biosynthetic process"/>
    <property type="evidence" value="ECO:0007669"/>
    <property type="project" value="UniProtKB-UniRule"/>
</dbReference>
<dbReference type="GO" id="GO:0009073">
    <property type="term" value="P:aromatic amino acid family biosynthetic process"/>
    <property type="evidence" value="ECO:0007669"/>
    <property type="project" value="UniProtKB-KW"/>
</dbReference>
<comment type="similarity">
    <text evidence="5 17">Belongs to the sugar phosphate cyclases superfamily. Dehydroquinate synthase family.</text>
</comment>
<dbReference type="GO" id="GO:0000166">
    <property type="term" value="F:nucleotide binding"/>
    <property type="evidence" value="ECO:0007669"/>
    <property type="project" value="UniProtKB-KW"/>
</dbReference>
<dbReference type="InterPro" id="IPR030960">
    <property type="entry name" value="DHQS/DOIS_N"/>
</dbReference>